<accession>A0ABS0YQB4</accession>
<name>A0ABS0YQB4_9BACT</name>
<evidence type="ECO:0000313" key="1">
    <source>
        <dbReference type="EMBL" id="MBJ6800156.1"/>
    </source>
</evidence>
<dbReference type="EMBL" id="JAEMHK010000005">
    <property type="protein sequence ID" value="MBJ6800156.1"/>
    <property type="molecule type" value="Genomic_DNA"/>
</dbReference>
<comment type="caution">
    <text evidence="1">The sequence shown here is derived from an EMBL/GenBank/DDBJ whole genome shotgun (WGS) entry which is preliminary data.</text>
</comment>
<evidence type="ECO:0000313" key="2">
    <source>
        <dbReference type="Proteomes" id="UP000641025"/>
    </source>
</evidence>
<gene>
    <name evidence="1" type="ORF">JFN90_08390</name>
</gene>
<reference evidence="1 2" key="1">
    <citation type="submission" date="2020-12" db="EMBL/GenBank/DDBJ databases">
        <title>Geomonas sp. Red259, isolated from paddy soil.</title>
        <authorList>
            <person name="Xu Z."/>
            <person name="Zhang Z."/>
            <person name="Masuda Y."/>
            <person name="Itoh H."/>
            <person name="Senoo K."/>
        </authorList>
    </citation>
    <scope>NUCLEOTIDE SEQUENCE [LARGE SCALE GENOMIC DNA]</scope>
    <source>
        <strain evidence="1 2">Red259</strain>
    </source>
</reference>
<organism evidence="1 2">
    <name type="scientific">Geomonas propionica</name>
    <dbReference type="NCBI Taxonomy" id="2798582"/>
    <lineage>
        <taxon>Bacteria</taxon>
        <taxon>Pseudomonadati</taxon>
        <taxon>Thermodesulfobacteriota</taxon>
        <taxon>Desulfuromonadia</taxon>
        <taxon>Geobacterales</taxon>
        <taxon>Geobacteraceae</taxon>
        <taxon>Geomonas</taxon>
    </lineage>
</organism>
<proteinExistence type="predicted"/>
<keyword evidence="2" id="KW-1185">Reference proteome</keyword>
<dbReference type="RefSeq" id="WP_199394668.1">
    <property type="nucleotide sequence ID" value="NZ_JAEMHK010000005.1"/>
</dbReference>
<dbReference type="Proteomes" id="UP000641025">
    <property type="component" value="Unassembled WGS sequence"/>
</dbReference>
<protein>
    <submittedName>
        <fullName evidence="1">Uncharacterized protein</fullName>
    </submittedName>
</protein>
<sequence>MPKQDFLVGWTADLTDGTTRRGTVAVPAEDPNKACSLVAGMIRSKLGPDCEDVSVVALGPA</sequence>